<dbReference type="InterPro" id="IPR013766">
    <property type="entry name" value="Thioredoxin_domain"/>
</dbReference>
<dbReference type="GO" id="GO:0016491">
    <property type="term" value="F:oxidoreductase activity"/>
    <property type="evidence" value="ECO:0007669"/>
    <property type="project" value="UniProtKB-KW"/>
</dbReference>
<comment type="caution">
    <text evidence="8">The sequence shown here is derived from an EMBL/GenBank/DDBJ whole genome shotgun (WGS) entry which is preliminary data.</text>
</comment>
<sequence>MDTQKRIIVWVSAVLVIGITAVAAWQIAKGPKTPVVRAGTLTEVVSESDWTKGATSESKKAELVEYSDFQCPACGMFYPILEEIAASHKDTLSFTYRHFPLPQHKNALAAAYATEAAGLQGKFWEMHAKIFESQDEWSETDTAEATFEKFATELELDMARFTTDRDSQTTKDAVEYDKETGLKSGVNSTPSFYLNGKKMAQPKSAEEFKATIEAALK</sequence>
<dbReference type="STRING" id="1802727.A2937_00165"/>
<dbReference type="Gene3D" id="3.40.30.10">
    <property type="entry name" value="Glutaredoxin"/>
    <property type="match status" value="1"/>
</dbReference>
<dbReference type="InterPro" id="IPR012336">
    <property type="entry name" value="Thioredoxin-like_fold"/>
</dbReference>
<dbReference type="AlphaFoldDB" id="A0A1G2SEQ6"/>
<dbReference type="PROSITE" id="PS51352">
    <property type="entry name" value="THIOREDOXIN_2"/>
    <property type="match status" value="1"/>
</dbReference>
<evidence type="ECO:0000256" key="2">
    <source>
        <dbReference type="ARBA" id="ARBA00022729"/>
    </source>
</evidence>
<keyword evidence="5" id="KW-0676">Redox-active center</keyword>
<feature type="transmembrane region" description="Helical" evidence="6">
    <location>
        <begin position="7"/>
        <end position="28"/>
    </location>
</feature>
<evidence type="ECO:0000256" key="1">
    <source>
        <dbReference type="ARBA" id="ARBA00005791"/>
    </source>
</evidence>
<keyword evidence="4" id="KW-1015">Disulfide bond</keyword>
<dbReference type="InterPro" id="IPR036249">
    <property type="entry name" value="Thioredoxin-like_sf"/>
</dbReference>
<evidence type="ECO:0000256" key="6">
    <source>
        <dbReference type="SAM" id="Phobius"/>
    </source>
</evidence>
<keyword evidence="2" id="KW-0732">Signal</keyword>
<keyword evidence="3" id="KW-0560">Oxidoreductase</keyword>
<evidence type="ECO:0000259" key="7">
    <source>
        <dbReference type="PROSITE" id="PS51352"/>
    </source>
</evidence>
<reference evidence="8 9" key="1">
    <citation type="journal article" date="2016" name="Nat. Commun.">
        <title>Thousands of microbial genomes shed light on interconnected biogeochemical processes in an aquifer system.</title>
        <authorList>
            <person name="Anantharaman K."/>
            <person name="Brown C.T."/>
            <person name="Hug L.A."/>
            <person name="Sharon I."/>
            <person name="Castelle C.J."/>
            <person name="Probst A.J."/>
            <person name="Thomas B.C."/>
            <person name="Singh A."/>
            <person name="Wilkins M.J."/>
            <person name="Karaoz U."/>
            <person name="Brodie E.L."/>
            <person name="Williams K.H."/>
            <person name="Hubbard S.S."/>
            <person name="Banfield J.F."/>
        </authorList>
    </citation>
    <scope>NUCLEOTIDE SEQUENCE [LARGE SCALE GENOMIC DNA]</scope>
</reference>
<organism evidence="8 9">
    <name type="scientific">Candidatus Yonathbacteria bacterium RIFCSPLOWO2_01_FULL_47_33b</name>
    <dbReference type="NCBI Taxonomy" id="1802727"/>
    <lineage>
        <taxon>Bacteria</taxon>
        <taxon>Candidatus Yonathiibacteriota</taxon>
    </lineage>
</organism>
<dbReference type="CDD" id="cd02972">
    <property type="entry name" value="DsbA_family"/>
    <property type="match status" value="1"/>
</dbReference>
<proteinExistence type="inferred from homology"/>
<feature type="domain" description="Thioredoxin" evidence="7">
    <location>
        <begin position="22"/>
        <end position="217"/>
    </location>
</feature>
<accession>A0A1G2SEQ6</accession>
<keyword evidence="6" id="KW-0812">Transmembrane</keyword>
<dbReference type="Pfam" id="PF13462">
    <property type="entry name" value="Thioredoxin_4"/>
    <property type="match status" value="1"/>
</dbReference>
<evidence type="ECO:0000256" key="3">
    <source>
        <dbReference type="ARBA" id="ARBA00023002"/>
    </source>
</evidence>
<dbReference type="Proteomes" id="UP000177987">
    <property type="component" value="Unassembled WGS sequence"/>
</dbReference>
<comment type="similarity">
    <text evidence="1">Belongs to the thioredoxin family. DsbA subfamily.</text>
</comment>
<evidence type="ECO:0000256" key="5">
    <source>
        <dbReference type="ARBA" id="ARBA00023284"/>
    </source>
</evidence>
<dbReference type="PANTHER" id="PTHR13887:SF14">
    <property type="entry name" value="DISULFIDE BOND FORMATION PROTEIN D"/>
    <property type="match status" value="1"/>
</dbReference>
<protein>
    <recommendedName>
        <fullName evidence="7">Thioredoxin domain-containing protein</fullName>
    </recommendedName>
</protein>
<evidence type="ECO:0000313" key="9">
    <source>
        <dbReference type="Proteomes" id="UP000177987"/>
    </source>
</evidence>
<evidence type="ECO:0000256" key="4">
    <source>
        <dbReference type="ARBA" id="ARBA00023157"/>
    </source>
</evidence>
<name>A0A1G2SEQ6_9BACT</name>
<dbReference type="EMBL" id="MHUW01000016">
    <property type="protein sequence ID" value="OHA83510.1"/>
    <property type="molecule type" value="Genomic_DNA"/>
</dbReference>
<dbReference type="PANTHER" id="PTHR13887">
    <property type="entry name" value="GLUTATHIONE S-TRANSFERASE KAPPA"/>
    <property type="match status" value="1"/>
</dbReference>
<keyword evidence="6" id="KW-0472">Membrane</keyword>
<keyword evidence="6" id="KW-1133">Transmembrane helix</keyword>
<evidence type="ECO:0000313" key="8">
    <source>
        <dbReference type="EMBL" id="OHA83510.1"/>
    </source>
</evidence>
<gene>
    <name evidence="8" type="ORF">A2937_00165</name>
</gene>
<dbReference type="SUPFAM" id="SSF52833">
    <property type="entry name" value="Thioredoxin-like"/>
    <property type="match status" value="1"/>
</dbReference>